<evidence type="ECO:0000259" key="13">
    <source>
        <dbReference type="PROSITE" id="PS51669"/>
    </source>
</evidence>
<evidence type="ECO:0000256" key="1">
    <source>
        <dbReference type="ARBA" id="ARBA00001966"/>
    </source>
</evidence>
<comment type="cofactor">
    <cofactor evidence="9">
        <name>[2Fe-2S] cluster</name>
        <dbReference type="ChEBI" id="CHEBI:190135"/>
    </cofactor>
</comment>
<dbReference type="Pfam" id="PF10588">
    <property type="entry name" value="NADH-G_4Fe-4S_3"/>
    <property type="match status" value="1"/>
</dbReference>
<dbReference type="Gene3D" id="3.30.70.20">
    <property type="match status" value="1"/>
</dbReference>
<sequence>MGFLQALHRARPLLRSQLSHSRATPRWISSTADLHSPEAAAAPGAPEPELEIRPRPPVGGARVEIANPEDAIEVFVDGYPVKIPKGMTVLQACEIAGIDIPRFCYHSRLSIAGNCRMCLVEVEKSPKPVASCAMPALPGMKIKTNTPVAKKAREGVMEFLLMNHPLDCPICDQGGECDLQDQSMAFGADRGRFTEMKRSVVDKNLGPLVKTVMTRCIQCTRCVRFATEIAGVQDLGMLGRGSGEEIGTYVEKLMTSELSGNVIDICPVGALTSKPFAFKARNWELKGTESIDVTDAVGSNIRIDSRGPEVMRILPRLNEFLIITNHDFFKQSPSVDINEEWISDKTRFCYDGLKRQRLNDPMIRDRDGRFKSVSWRDALAIVAEVAHQVKPDEIVGIAGQLSDAESMMALKDFVHRMGSNNVLCEGNGSNPQADIRSGYLLNSSIAGLEKADLYLIIGSQPRIEAPMVNARIRKNVRATQAKVAYIGPPTEFNYDHEHIGTGPQTLLEIAEGRHPFCSAILSAKNPAIIVGAGLFARKDYDAIAAAVETIAKHGRVTRLDWNGLNFLLLNAAQAAALDLGLVSNPECLRSAKFVYLMGADDVNLDELPNDAFVLYQGHHGDNGVYRANVIFPSSAFSEKEGTYENTEGCAQWTVPAVPTVGDARDDWKIIRALSEVAGVRLPYDSLSGVRARISVVAPNLLHVDERQASCVSHDMKPSFQQKTSTTPFGAAVDNFYMTDSITRASKIMAQCMNRYHRTMELAINERKLKLLTHPYVEGKY</sequence>
<dbReference type="Gene3D" id="3.10.20.740">
    <property type="match status" value="1"/>
</dbReference>
<dbReference type="PROSITE" id="PS00642">
    <property type="entry name" value="COMPLEX1_75K_2"/>
    <property type="match status" value="1"/>
</dbReference>
<dbReference type="InterPro" id="IPR015405">
    <property type="entry name" value="NDUFS1-like_C"/>
</dbReference>
<dbReference type="AlphaFoldDB" id="A0A2H9ZV81"/>
<keyword evidence="16" id="KW-1185">Reference proteome</keyword>
<dbReference type="InterPro" id="IPR019574">
    <property type="entry name" value="NADH_UbQ_OxRdtase_Gsu_4Fe4S-bd"/>
</dbReference>
<dbReference type="CDD" id="cd02773">
    <property type="entry name" value="MopB_Res-Cmplx1_Nad11"/>
    <property type="match status" value="1"/>
</dbReference>
<dbReference type="PROSITE" id="PS51839">
    <property type="entry name" value="4FE4S_HC3"/>
    <property type="match status" value="1"/>
</dbReference>
<dbReference type="SUPFAM" id="SSF54292">
    <property type="entry name" value="2Fe-2S ferredoxin-like"/>
    <property type="match status" value="1"/>
</dbReference>
<dbReference type="FunFam" id="3.40.50.740:FF:000012">
    <property type="entry name" value="NADH dehydrogenase [ubiquinone] iron-sulfur protein 1 mitochondrial"/>
    <property type="match status" value="1"/>
</dbReference>
<dbReference type="SUPFAM" id="SSF54862">
    <property type="entry name" value="4Fe-4S ferredoxins"/>
    <property type="match status" value="1"/>
</dbReference>
<dbReference type="Gene3D" id="3.40.228.10">
    <property type="entry name" value="Dimethylsulfoxide Reductase, domain 2"/>
    <property type="match status" value="1"/>
</dbReference>
<dbReference type="GO" id="GO:0051539">
    <property type="term" value="F:4 iron, 4 sulfur cluster binding"/>
    <property type="evidence" value="ECO:0007669"/>
    <property type="project" value="UniProtKB-KW"/>
</dbReference>
<comment type="similarity">
    <text evidence="2 10">Belongs to the complex I 75 kDa subunit family.</text>
</comment>
<gene>
    <name evidence="15" type="ORF">AXF42_Ash017128</name>
</gene>
<dbReference type="OrthoDB" id="10249365at2759"/>
<evidence type="ECO:0000256" key="6">
    <source>
        <dbReference type="ARBA" id="ARBA00023004"/>
    </source>
</evidence>
<keyword evidence="6" id="KW-0408">Iron</keyword>
<dbReference type="InterPro" id="IPR010228">
    <property type="entry name" value="NADH_UbQ_OxRdtase_Gsu"/>
</dbReference>
<dbReference type="SUPFAM" id="SSF53706">
    <property type="entry name" value="Formate dehydrogenase/DMSO reductase, domains 1-3"/>
    <property type="match status" value="1"/>
</dbReference>
<evidence type="ECO:0000256" key="4">
    <source>
        <dbReference type="ARBA" id="ARBA00022723"/>
    </source>
</evidence>
<dbReference type="Pfam" id="PF00384">
    <property type="entry name" value="Molybdopterin"/>
    <property type="match status" value="1"/>
</dbReference>
<protein>
    <submittedName>
        <fullName evidence="15">NADH dehydrogenase [ubiquinone] iron-sulfur protein 1, mitochondrial</fullName>
        <ecNumber evidence="15">1.6.5.3</ecNumber>
        <ecNumber evidence="15">1.6.99.3</ecNumber>
    </submittedName>
</protein>
<evidence type="ECO:0000256" key="7">
    <source>
        <dbReference type="ARBA" id="ARBA00023014"/>
    </source>
</evidence>
<dbReference type="PROSITE" id="PS00641">
    <property type="entry name" value="COMPLEX1_75K_1"/>
    <property type="match status" value="1"/>
</dbReference>
<dbReference type="GO" id="GO:0046872">
    <property type="term" value="F:metal ion binding"/>
    <property type="evidence" value="ECO:0007669"/>
    <property type="project" value="UniProtKB-KW"/>
</dbReference>
<comment type="cofactor">
    <cofactor evidence="1">
        <name>[4Fe-4S] cluster</name>
        <dbReference type="ChEBI" id="CHEBI:49883"/>
    </cofactor>
</comment>
<organism evidence="15 16">
    <name type="scientific">Apostasia shenzhenica</name>
    <dbReference type="NCBI Taxonomy" id="1088818"/>
    <lineage>
        <taxon>Eukaryota</taxon>
        <taxon>Viridiplantae</taxon>
        <taxon>Streptophyta</taxon>
        <taxon>Embryophyta</taxon>
        <taxon>Tracheophyta</taxon>
        <taxon>Spermatophyta</taxon>
        <taxon>Magnoliopsida</taxon>
        <taxon>Liliopsida</taxon>
        <taxon>Asparagales</taxon>
        <taxon>Orchidaceae</taxon>
        <taxon>Apostasioideae</taxon>
        <taxon>Apostasia</taxon>
    </lineage>
</organism>
<feature type="domain" description="4Fe-4S Mo/W bis-MGD-type" evidence="13">
    <location>
        <begin position="285"/>
        <end position="357"/>
    </location>
</feature>
<dbReference type="PROSITE" id="PS00643">
    <property type="entry name" value="COMPLEX1_75K_3"/>
    <property type="match status" value="1"/>
</dbReference>
<keyword evidence="3" id="KW-0004">4Fe-4S</keyword>
<dbReference type="Pfam" id="PF22151">
    <property type="entry name" value="Fer4_NDSU1"/>
    <property type="match status" value="1"/>
</dbReference>
<dbReference type="FunFam" id="3.40.50.740:FF:000017">
    <property type="entry name" value="NADH-quinone oxidoreductase"/>
    <property type="match status" value="1"/>
</dbReference>
<dbReference type="CDD" id="cd00207">
    <property type="entry name" value="fer2"/>
    <property type="match status" value="1"/>
</dbReference>
<keyword evidence="4" id="KW-0479">Metal-binding</keyword>
<evidence type="ECO:0000259" key="12">
    <source>
        <dbReference type="PROSITE" id="PS51085"/>
    </source>
</evidence>
<dbReference type="InterPro" id="IPR006656">
    <property type="entry name" value="Mopterin_OxRdtase"/>
</dbReference>
<keyword evidence="5" id="KW-1278">Translocase</keyword>
<dbReference type="Pfam" id="PF22117">
    <property type="entry name" value="Fer4_Nqo3"/>
    <property type="match status" value="1"/>
</dbReference>
<evidence type="ECO:0000313" key="16">
    <source>
        <dbReference type="Proteomes" id="UP000236161"/>
    </source>
</evidence>
<feature type="region of interest" description="Disordered" evidence="11">
    <location>
        <begin position="35"/>
        <end position="54"/>
    </location>
</feature>
<dbReference type="PROSITE" id="PS51085">
    <property type="entry name" value="2FE2S_FER_2"/>
    <property type="match status" value="1"/>
</dbReference>
<dbReference type="GO" id="GO:0042773">
    <property type="term" value="P:ATP synthesis coupled electron transport"/>
    <property type="evidence" value="ECO:0007669"/>
    <property type="project" value="InterPro"/>
</dbReference>
<evidence type="ECO:0000256" key="5">
    <source>
        <dbReference type="ARBA" id="ARBA00022967"/>
    </source>
</evidence>
<dbReference type="InterPro" id="IPR001041">
    <property type="entry name" value="2Fe-2S_ferredoxin-type"/>
</dbReference>
<dbReference type="Pfam" id="PF13510">
    <property type="entry name" value="Fer2_4"/>
    <property type="match status" value="1"/>
</dbReference>
<dbReference type="EC" id="1.6.5.3" evidence="15"/>
<keyword evidence="15" id="KW-0830">Ubiquinone</keyword>
<name>A0A2H9ZV81_9ASPA</name>
<evidence type="ECO:0000256" key="10">
    <source>
        <dbReference type="RuleBase" id="RU004523"/>
    </source>
</evidence>
<keyword evidence="7" id="KW-0411">Iron-sulfur</keyword>
<accession>A0A2H9ZV81</accession>
<dbReference type="Pfam" id="PF09326">
    <property type="entry name" value="NADH_dhqG_C"/>
    <property type="match status" value="1"/>
</dbReference>
<feature type="domain" description="2Fe-2S ferredoxin-type" evidence="12">
    <location>
        <begin position="70"/>
        <end position="148"/>
    </location>
</feature>
<dbReference type="GO" id="GO:0016020">
    <property type="term" value="C:membrane"/>
    <property type="evidence" value="ECO:0007669"/>
    <property type="project" value="InterPro"/>
</dbReference>
<evidence type="ECO:0000256" key="3">
    <source>
        <dbReference type="ARBA" id="ARBA00022485"/>
    </source>
</evidence>
<keyword evidence="8" id="KW-0520">NAD</keyword>
<dbReference type="PROSITE" id="PS51669">
    <property type="entry name" value="4FE4S_MOW_BIS_MGD"/>
    <property type="match status" value="1"/>
</dbReference>
<feature type="domain" description="4Fe-4S His(Cys)3-ligated-type" evidence="14">
    <location>
        <begin position="148"/>
        <end position="187"/>
    </location>
</feature>
<dbReference type="Proteomes" id="UP000236161">
    <property type="component" value="Unassembled WGS sequence"/>
</dbReference>
<dbReference type="NCBIfam" id="TIGR01973">
    <property type="entry name" value="NuoG"/>
    <property type="match status" value="1"/>
</dbReference>
<dbReference type="GO" id="GO:0008137">
    <property type="term" value="F:NADH dehydrogenase (ubiquinone) activity"/>
    <property type="evidence" value="ECO:0007669"/>
    <property type="project" value="InterPro"/>
</dbReference>
<dbReference type="InterPro" id="IPR000283">
    <property type="entry name" value="NADH_UbQ_OxRdtase_75kDa_su_CS"/>
</dbReference>
<dbReference type="STRING" id="1088818.A0A2H9ZV81"/>
<keyword evidence="15" id="KW-0560">Oxidoreductase</keyword>
<dbReference type="EC" id="1.6.99.3" evidence="15"/>
<dbReference type="SMART" id="SM00929">
    <property type="entry name" value="NADH-G_4Fe-4S_3"/>
    <property type="match status" value="1"/>
</dbReference>
<reference evidence="15 16" key="1">
    <citation type="journal article" date="2017" name="Nature">
        <title>The Apostasia genome and the evolution of orchids.</title>
        <authorList>
            <person name="Zhang G.Q."/>
            <person name="Liu K.W."/>
            <person name="Li Z."/>
            <person name="Lohaus R."/>
            <person name="Hsiao Y.Y."/>
            <person name="Niu S.C."/>
            <person name="Wang J.Y."/>
            <person name="Lin Y.C."/>
            <person name="Xu Q."/>
            <person name="Chen L.J."/>
            <person name="Yoshida K."/>
            <person name="Fujiwara S."/>
            <person name="Wang Z.W."/>
            <person name="Zhang Y.Q."/>
            <person name="Mitsuda N."/>
            <person name="Wang M."/>
            <person name="Liu G.H."/>
            <person name="Pecoraro L."/>
            <person name="Huang H.X."/>
            <person name="Xiao X.J."/>
            <person name="Lin M."/>
            <person name="Wu X.Y."/>
            <person name="Wu W.L."/>
            <person name="Chen Y.Y."/>
            <person name="Chang S.B."/>
            <person name="Sakamoto S."/>
            <person name="Ohme-Takagi M."/>
            <person name="Yagi M."/>
            <person name="Zeng S.J."/>
            <person name="Shen C.Y."/>
            <person name="Yeh C.M."/>
            <person name="Luo Y.B."/>
            <person name="Tsai W.C."/>
            <person name="Van de Peer Y."/>
            <person name="Liu Z.J."/>
        </authorList>
    </citation>
    <scope>NUCLEOTIDE SEQUENCE [LARGE SCALE GENOMIC DNA]</scope>
    <source>
        <strain evidence="16">cv. Shenzhen</strain>
        <tissue evidence="15">Stem</tissue>
    </source>
</reference>
<dbReference type="InterPro" id="IPR006963">
    <property type="entry name" value="Mopterin_OxRdtase_4Fe-4S_dom"/>
</dbReference>
<dbReference type="Gene3D" id="3.40.50.740">
    <property type="match status" value="2"/>
</dbReference>
<dbReference type="FunFam" id="3.10.20.740:FF:000001">
    <property type="entry name" value="NADH-quinone oxidoreductase subunit G"/>
    <property type="match status" value="1"/>
</dbReference>
<dbReference type="FunFam" id="3.30.70.20:FF:000002">
    <property type="entry name" value="NADH-ubiquinone oxidoreductase 75 kDa subunit"/>
    <property type="match status" value="1"/>
</dbReference>
<dbReference type="GO" id="GO:0016651">
    <property type="term" value="F:oxidoreductase activity, acting on NAD(P)H"/>
    <property type="evidence" value="ECO:0007669"/>
    <property type="project" value="InterPro"/>
</dbReference>
<evidence type="ECO:0000259" key="14">
    <source>
        <dbReference type="PROSITE" id="PS51839"/>
    </source>
</evidence>
<dbReference type="InterPro" id="IPR036010">
    <property type="entry name" value="2Fe-2S_ferredoxin-like_sf"/>
</dbReference>
<evidence type="ECO:0000256" key="11">
    <source>
        <dbReference type="SAM" id="MobiDB-lite"/>
    </source>
</evidence>
<dbReference type="EMBL" id="KZ453539">
    <property type="protein sequence ID" value="PKA47183.1"/>
    <property type="molecule type" value="Genomic_DNA"/>
</dbReference>
<evidence type="ECO:0000256" key="2">
    <source>
        <dbReference type="ARBA" id="ARBA00005404"/>
    </source>
</evidence>
<evidence type="ECO:0000256" key="8">
    <source>
        <dbReference type="ARBA" id="ARBA00023027"/>
    </source>
</evidence>
<proteinExistence type="inferred from homology"/>
<evidence type="ECO:0000256" key="9">
    <source>
        <dbReference type="ARBA" id="ARBA00034078"/>
    </source>
</evidence>
<evidence type="ECO:0000313" key="15">
    <source>
        <dbReference type="EMBL" id="PKA47183.1"/>
    </source>
</evidence>
<dbReference type="PANTHER" id="PTHR43105:SF13">
    <property type="entry name" value="NADH-UBIQUINONE OXIDOREDUCTASE 75 KDA SUBUNIT, MITOCHONDRIAL"/>
    <property type="match status" value="1"/>
</dbReference>
<dbReference type="PANTHER" id="PTHR43105">
    <property type="entry name" value="RESPIRATORY NITRATE REDUCTASE"/>
    <property type="match status" value="1"/>
</dbReference>
<dbReference type="InterPro" id="IPR054351">
    <property type="entry name" value="NADH_UbQ_OxRdtase_ferredoxin"/>
</dbReference>
<dbReference type="InterPro" id="IPR050123">
    <property type="entry name" value="Prok_molybdopt-oxidoreductase"/>
</dbReference>